<evidence type="ECO:0000256" key="7">
    <source>
        <dbReference type="ARBA" id="ARBA00022771"/>
    </source>
</evidence>
<evidence type="ECO:0000256" key="2">
    <source>
        <dbReference type="ARBA" id="ARBA00004374"/>
    </source>
</evidence>
<dbReference type="Pfam" id="PF13920">
    <property type="entry name" value="zf-C3HC4_3"/>
    <property type="match status" value="1"/>
</dbReference>
<feature type="domain" description="RING-type" evidence="16">
    <location>
        <begin position="290"/>
        <end position="326"/>
    </location>
</feature>
<keyword evidence="6" id="KW-0479">Metal-binding</keyword>
<keyword evidence="4" id="KW-0808">Transferase</keyword>
<keyword evidence="7 14" id="KW-0863">Zinc-finger</keyword>
<keyword evidence="10" id="KW-0862">Zinc</keyword>
<dbReference type="Gene3D" id="3.30.40.10">
    <property type="entry name" value="Zinc/RING finger domain, C3HC4 (zinc finger)"/>
    <property type="match status" value="1"/>
</dbReference>
<evidence type="ECO:0000256" key="3">
    <source>
        <dbReference type="ARBA" id="ARBA00012483"/>
    </source>
</evidence>
<dbReference type="CDD" id="cd16649">
    <property type="entry name" value="mRING-HC-C3HC5_CGRF1-like"/>
    <property type="match status" value="1"/>
</dbReference>
<evidence type="ECO:0000313" key="17">
    <source>
        <dbReference type="EMBL" id="KAJ9592280.1"/>
    </source>
</evidence>
<evidence type="ECO:0000313" key="18">
    <source>
        <dbReference type="Proteomes" id="UP001233999"/>
    </source>
</evidence>
<evidence type="ECO:0000256" key="1">
    <source>
        <dbReference type="ARBA" id="ARBA00000900"/>
    </source>
</evidence>
<keyword evidence="18" id="KW-1185">Reference proteome</keyword>
<keyword evidence="12" id="KW-0496">Mitochondrion</keyword>
<dbReference type="EC" id="2.3.2.27" evidence="3"/>
<evidence type="ECO:0000256" key="15">
    <source>
        <dbReference type="SAM" id="Phobius"/>
    </source>
</evidence>
<dbReference type="GO" id="GO:0016567">
    <property type="term" value="P:protein ubiquitination"/>
    <property type="evidence" value="ECO:0007669"/>
    <property type="project" value="InterPro"/>
</dbReference>
<evidence type="ECO:0000256" key="13">
    <source>
        <dbReference type="ARBA" id="ARBA00023136"/>
    </source>
</evidence>
<evidence type="ECO:0000256" key="10">
    <source>
        <dbReference type="ARBA" id="ARBA00022833"/>
    </source>
</evidence>
<evidence type="ECO:0000256" key="6">
    <source>
        <dbReference type="ARBA" id="ARBA00022723"/>
    </source>
</evidence>
<keyword evidence="5 15" id="KW-0812">Transmembrane</keyword>
<dbReference type="PANTHER" id="PTHR12183:SF32">
    <property type="entry name" value="MITOCHONDRIAL E3 UBIQUITIN PROTEIN LIGASE 1"/>
    <property type="match status" value="1"/>
</dbReference>
<dbReference type="AlphaFoldDB" id="A0AAD8A442"/>
<dbReference type="PROSITE" id="PS50089">
    <property type="entry name" value="ZF_RING_2"/>
    <property type="match status" value="1"/>
</dbReference>
<reference evidence="17" key="2">
    <citation type="submission" date="2023-05" db="EMBL/GenBank/DDBJ databases">
        <authorList>
            <person name="Fouks B."/>
        </authorList>
    </citation>
    <scope>NUCLEOTIDE SEQUENCE</scope>
    <source>
        <strain evidence="17">Stay&amp;Tobe</strain>
        <tissue evidence="17">Testes</tissue>
    </source>
</reference>
<protein>
    <recommendedName>
        <fullName evidence="3">RING-type E3 ubiquitin transferase</fullName>
        <ecNumber evidence="3">2.3.2.27</ecNumber>
    </recommendedName>
</protein>
<dbReference type="GO" id="GO:0061630">
    <property type="term" value="F:ubiquitin protein ligase activity"/>
    <property type="evidence" value="ECO:0007669"/>
    <property type="project" value="UniProtKB-EC"/>
</dbReference>
<keyword evidence="9" id="KW-1000">Mitochondrion outer membrane</keyword>
<evidence type="ECO:0000259" key="16">
    <source>
        <dbReference type="PROSITE" id="PS50089"/>
    </source>
</evidence>
<accession>A0AAD8A442</accession>
<dbReference type="Pfam" id="PF12483">
    <property type="entry name" value="GIDE"/>
    <property type="match status" value="1"/>
</dbReference>
<keyword evidence="13 15" id="KW-0472">Membrane</keyword>
<evidence type="ECO:0000256" key="9">
    <source>
        <dbReference type="ARBA" id="ARBA00022787"/>
    </source>
</evidence>
<comment type="catalytic activity">
    <reaction evidence="1">
        <text>S-ubiquitinyl-[E2 ubiquitin-conjugating enzyme]-L-cysteine + [acceptor protein]-L-lysine = [E2 ubiquitin-conjugating enzyme]-L-cysteine + N(6)-ubiquitinyl-[acceptor protein]-L-lysine.</text>
        <dbReference type="EC" id="2.3.2.27"/>
    </reaction>
</comment>
<dbReference type="GO" id="GO:0008270">
    <property type="term" value="F:zinc ion binding"/>
    <property type="evidence" value="ECO:0007669"/>
    <property type="project" value="UniProtKB-KW"/>
</dbReference>
<dbReference type="InterPro" id="IPR051652">
    <property type="entry name" value="MDM2_MDM4_MUL1"/>
</dbReference>
<organism evidence="17 18">
    <name type="scientific">Diploptera punctata</name>
    <name type="common">Pacific beetle cockroach</name>
    <dbReference type="NCBI Taxonomy" id="6984"/>
    <lineage>
        <taxon>Eukaryota</taxon>
        <taxon>Metazoa</taxon>
        <taxon>Ecdysozoa</taxon>
        <taxon>Arthropoda</taxon>
        <taxon>Hexapoda</taxon>
        <taxon>Insecta</taxon>
        <taxon>Pterygota</taxon>
        <taxon>Neoptera</taxon>
        <taxon>Polyneoptera</taxon>
        <taxon>Dictyoptera</taxon>
        <taxon>Blattodea</taxon>
        <taxon>Blaberoidea</taxon>
        <taxon>Blaberidae</taxon>
        <taxon>Diplopterinae</taxon>
        <taxon>Diploptera</taxon>
    </lineage>
</organism>
<dbReference type="InterPro" id="IPR001841">
    <property type="entry name" value="Znf_RING"/>
</dbReference>
<evidence type="ECO:0000256" key="11">
    <source>
        <dbReference type="ARBA" id="ARBA00022989"/>
    </source>
</evidence>
<evidence type="ECO:0000256" key="5">
    <source>
        <dbReference type="ARBA" id="ARBA00022692"/>
    </source>
</evidence>
<evidence type="ECO:0000256" key="14">
    <source>
        <dbReference type="PROSITE-ProRule" id="PRU00175"/>
    </source>
</evidence>
<dbReference type="InterPro" id="IPR022170">
    <property type="entry name" value="MUL1-like"/>
</dbReference>
<dbReference type="PANTHER" id="PTHR12183">
    <property type="entry name" value="MITOCHONDRIAL UBIQUITIN LIGASE ACTIVATOR OF NFKB 1"/>
    <property type="match status" value="1"/>
</dbReference>
<evidence type="ECO:0000256" key="12">
    <source>
        <dbReference type="ARBA" id="ARBA00023128"/>
    </source>
</evidence>
<comment type="subcellular location">
    <subcellularLocation>
        <location evidence="2">Mitochondrion outer membrane</location>
        <topology evidence="2">Multi-pass membrane protein</topology>
    </subcellularLocation>
</comment>
<dbReference type="Proteomes" id="UP001233999">
    <property type="component" value="Unassembled WGS sequence"/>
</dbReference>
<evidence type="ECO:0000256" key="8">
    <source>
        <dbReference type="ARBA" id="ARBA00022786"/>
    </source>
</evidence>
<dbReference type="InterPro" id="IPR013083">
    <property type="entry name" value="Znf_RING/FYVE/PHD"/>
</dbReference>
<name>A0AAD8A442_DIPPU</name>
<sequence>MDYLGEILALGVDSILFGICCRLYLKQNNAIKGVQNAEVMDMKPGLEDIVYSQSQHKLPYVAIRGSVKAIGTPITSVNNQNITGTIQKLSLKEHIVARGSAGYWADQERVIQQVYNSVPFVLQNSQTSVEVLDALRSDILDLETIADHFEPSNPSAFDHIWGFFCVRQRGVQRTEEMLREGTYVTGIGELSSSGDGLKLQVPSNGSPFYLTALPISSLVRKLDDQRRIYRLLTIIFGGVGLVIFGIMARHWWRERIRRMQEDLSKRQLEASRKERRKRVRDKNVPDSQRCVVCNVNPREIILLPCGHVCICEDCSEGITNECPVCRAKIEKKLLHTFHNIKPYSN</sequence>
<reference evidence="17" key="1">
    <citation type="journal article" date="2023" name="IScience">
        <title>Live-bearing cockroach genome reveals convergent evolutionary mechanisms linked to viviparity in insects and beyond.</title>
        <authorList>
            <person name="Fouks B."/>
            <person name="Harrison M.C."/>
            <person name="Mikhailova A.A."/>
            <person name="Marchal E."/>
            <person name="English S."/>
            <person name="Carruthers M."/>
            <person name="Jennings E.C."/>
            <person name="Chiamaka E.L."/>
            <person name="Frigard R.A."/>
            <person name="Pippel M."/>
            <person name="Attardo G.M."/>
            <person name="Benoit J.B."/>
            <person name="Bornberg-Bauer E."/>
            <person name="Tobe S.S."/>
        </authorList>
    </citation>
    <scope>NUCLEOTIDE SEQUENCE</scope>
    <source>
        <strain evidence="17">Stay&amp;Tobe</strain>
    </source>
</reference>
<feature type="transmembrane region" description="Helical" evidence="15">
    <location>
        <begin position="228"/>
        <end position="252"/>
    </location>
</feature>
<dbReference type="SUPFAM" id="SSF57850">
    <property type="entry name" value="RING/U-box"/>
    <property type="match status" value="1"/>
</dbReference>
<keyword evidence="8" id="KW-0833">Ubl conjugation pathway</keyword>
<comment type="caution">
    <text evidence="17">The sequence shown here is derived from an EMBL/GenBank/DDBJ whole genome shotgun (WGS) entry which is preliminary data.</text>
</comment>
<keyword evidence="11 15" id="KW-1133">Transmembrane helix</keyword>
<evidence type="ECO:0000256" key="4">
    <source>
        <dbReference type="ARBA" id="ARBA00022679"/>
    </source>
</evidence>
<gene>
    <name evidence="17" type="ORF">L9F63_001176</name>
</gene>
<proteinExistence type="predicted"/>
<dbReference type="EMBL" id="JASPKZ010003842">
    <property type="protein sequence ID" value="KAJ9592280.1"/>
    <property type="molecule type" value="Genomic_DNA"/>
</dbReference>
<dbReference type="GO" id="GO:0005741">
    <property type="term" value="C:mitochondrial outer membrane"/>
    <property type="evidence" value="ECO:0007669"/>
    <property type="project" value="UniProtKB-SubCell"/>
</dbReference>